<protein>
    <submittedName>
        <fullName evidence="2">Uncharacterized protein</fullName>
    </submittedName>
</protein>
<dbReference type="Pfam" id="PF11885">
    <property type="entry name" value="DUF3405"/>
    <property type="match status" value="1"/>
</dbReference>
<reference evidence="2" key="1">
    <citation type="submission" date="2021-07" db="EMBL/GenBank/DDBJ databases">
        <authorList>
            <person name="Durling M."/>
        </authorList>
    </citation>
    <scope>NUCLEOTIDE SEQUENCE</scope>
</reference>
<gene>
    <name evidence="2" type="ORF">HYFRA_00008525</name>
</gene>
<dbReference type="PANTHER" id="PTHR36205:SF2">
    <property type="entry name" value="MAJOR FACILITATOR SUPERFAMILY TRANSPORTER"/>
    <property type="match status" value="1"/>
</dbReference>
<dbReference type="EMBL" id="CAJVRL010000058">
    <property type="protein sequence ID" value="CAG8954840.1"/>
    <property type="molecule type" value="Genomic_DNA"/>
</dbReference>
<comment type="caution">
    <text evidence="2">The sequence shown here is derived from an EMBL/GenBank/DDBJ whole genome shotgun (WGS) entry which is preliminary data.</text>
</comment>
<evidence type="ECO:0000313" key="2">
    <source>
        <dbReference type="EMBL" id="CAG8954840.1"/>
    </source>
</evidence>
<accession>A0A9N9KZ98</accession>
<evidence type="ECO:0000313" key="3">
    <source>
        <dbReference type="Proteomes" id="UP000696280"/>
    </source>
</evidence>
<name>A0A9N9KZ98_9HELO</name>
<feature type="compositionally biased region" description="Gly residues" evidence="1">
    <location>
        <begin position="626"/>
        <end position="640"/>
    </location>
</feature>
<organism evidence="2 3">
    <name type="scientific">Hymenoscyphus fraxineus</name>
    <dbReference type="NCBI Taxonomy" id="746836"/>
    <lineage>
        <taxon>Eukaryota</taxon>
        <taxon>Fungi</taxon>
        <taxon>Dikarya</taxon>
        <taxon>Ascomycota</taxon>
        <taxon>Pezizomycotina</taxon>
        <taxon>Leotiomycetes</taxon>
        <taxon>Helotiales</taxon>
        <taxon>Helotiaceae</taxon>
        <taxon>Hymenoscyphus</taxon>
    </lineage>
</organism>
<proteinExistence type="predicted"/>
<keyword evidence="3" id="KW-1185">Reference proteome</keyword>
<feature type="region of interest" description="Disordered" evidence="1">
    <location>
        <begin position="619"/>
        <end position="645"/>
    </location>
</feature>
<dbReference type="InterPro" id="IPR021822">
    <property type="entry name" value="DUF3405"/>
</dbReference>
<dbReference type="PANTHER" id="PTHR36205">
    <property type="entry name" value="CHROMOSOME 19, WHOLE GENOME SHOTGUN SEQUENCE"/>
    <property type="match status" value="1"/>
</dbReference>
<dbReference type="Proteomes" id="UP000696280">
    <property type="component" value="Unassembled WGS sequence"/>
</dbReference>
<dbReference type="AlphaFoldDB" id="A0A9N9KZ98"/>
<sequence length="699" mass="79433">MLPRSRWIFALACTVFVGYLLFWHNVLGLGYGRSSRTIGTGITTKSGEEDASYFELERSTASYIDYHLSRTASAQAGFETGEVGLELGHKRLQNDFEVDNVALGLKDSAGKIFGNTINHLVQIGGHAGFAAQHLTPASSPIEYTRAPFYKYSPYPTYNDRAWNVTNQGSYYKCPVPFGGIEDIRTVSGHHEIFKDGMMGSYVPLDIDSNLCFEREGRLGPYGFNENDKEGTFDGTIKDTRVWDKIDWGSLQSNCVDLNKDRYAKANMVETTATRDEKNATASVNRIKAARSHRGIPAKSAQVESRTAFLIRTNSSQKFQENDKQNIRALITELSLRSGGEYQVFLIVDVLDGSLPIFTKIEAYESALSSFVPIEFQNITILYNSAIMHEAYPPLKNIDQEDEYWLIVQRFSQEYPEFEYVWNWNLQTRYTGHYYNLFEKISNFAKQQPRKGLWERNERFYVPEIHFPYRSRFRKYVNDIYGPDIFWGAPEVEDIVPVGERPPVEDPTDEDYKWGIGEEADFISLSPIFNPVDTIWNSKISIRGFRKDIPRRVAIGGQVRMSRKLLGLMHENDLEGNHLTKEMAPSTLALLHRLKPAFAPIPIWFDREWSGERLEKFFNPGERKDSGGSGSAFGPATGGRFEGASWGTRGGIGTELYDAWLGRDANGWGGTKWEKENGRVCLPPLLLSLFEDKGRHRYSS</sequence>
<evidence type="ECO:0000256" key="1">
    <source>
        <dbReference type="SAM" id="MobiDB-lite"/>
    </source>
</evidence>
<dbReference type="OrthoDB" id="3353407at2759"/>